<accession>K2RRI7</accession>
<organism evidence="2 3">
    <name type="scientific">Macrophomina phaseolina (strain MS6)</name>
    <name type="common">Charcoal rot fungus</name>
    <dbReference type="NCBI Taxonomy" id="1126212"/>
    <lineage>
        <taxon>Eukaryota</taxon>
        <taxon>Fungi</taxon>
        <taxon>Dikarya</taxon>
        <taxon>Ascomycota</taxon>
        <taxon>Pezizomycotina</taxon>
        <taxon>Dothideomycetes</taxon>
        <taxon>Dothideomycetes incertae sedis</taxon>
        <taxon>Botryosphaeriales</taxon>
        <taxon>Botryosphaeriaceae</taxon>
        <taxon>Macrophomina</taxon>
    </lineage>
</organism>
<comment type="caution">
    <text evidence="2">The sequence shown here is derived from an EMBL/GenBank/DDBJ whole genome shotgun (WGS) entry which is preliminary data.</text>
</comment>
<dbReference type="VEuPathDB" id="FungiDB:MPH_07418"/>
<protein>
    <submittedName>
        <fullName evidence="2">Uncharacterized protein</fullName>
    </submittedName>
</protein>
<dbReference type="EMBL" id="AHHD01000300">
    <property type="protein sequence ID" value="EKG15367.1"/>
    <property type="molecule type" value="Genomic_DNA"/>
</dbReference>
<evidence type="ECO:0000313" key="2">
    <source>
        <dbReference type="EMBL" id="EKG15367.1"/>
    </source>
</evidence>
<dbReference type="InParanoid" id="K2RRI7"/>
<proteinExistence type="predicted"/>
<name>K2RRI7_MACPH</name>
<dbReference type="Proteomes" id="UP000007129">
    <property type="component" value="Unassembled WGS sequence"/>
</dbReference>
<evidence type="ECO:0000313" key="3">
    <source>
        <dbReference type="Proteomes" id="UP000007129"/>
    </source>
</evidence>
<evidence type="ECO:0000256" key="1">
    <source>
        <dbReference type="SAM" id="MobiDB-lite"/>
    </source>
</evidence>
<feature type="region of interest" description="Disordered" evidence="1">
    <location>
        <begin position="127"/>
        <end position="168"/>
    </location>
</feature>
<dbReference type="HOGENOM" id="CLU_1586801_0_0_1"/>
<reference evidence="2 3" key="1">
    <citation type="journal article" date="2012" name="BMC Genomics">
        <title>Tools to kill: Genome of one of the most destructive plant pathogenic fungi Macrophomina phaseolina.</title>
        <authorList>
            <person name="Islam M.S."/>
            <person name="Haque M.S."/>
            <person name="Islam M.M."/>
            <person name="Emdad E.M."/>
            <person name="Halim A."/>
            <person name="Hossen Q.M.M."/>
            <person name="Hossain M.Z."/>
            <person name="Ahmed B."/>
            <person name="Rahim S."/>
            <person name="Rahman M.S."/>
            <person name="Alam M.M."/>
            <person name="Hou S."/>
            <person name="Wan X."/>
            <person name="Saito J.A."/>
            <person name="Alam M."/>
        </authorList>
    </citation>
    <scope>NUCLEOTIDE SEQUENCE [LARGE SCALE GENOMIC DNA]</scope>
    <source>
        <strain evidence="2 3">MS6</strain>
    </source>
</reference>
<dbReference type="AlphaFoldDB" id="K2RRI7"/>
<sequence>MMAKAMPNAYEKPIWSREPKAGSVSLRKKDAVEAMPGYTGIVRRVTVISGPLGMKMVCTYRRRILRLLPQPSLSTTAAACARNPASSGILGVSQRHDAHSASGRHPLLQPPASGVFQARSSWRNGATGSARVAAVGENPGKTGETGNTVGIKSGEASGEARAGERPLF</sequence>
<gene>
    <name evidence="2" type="ORF">MPH_07418</name>
</gene>